<reference evidence="4 5" key="1">
    <citation type="submission" date="2018-03" db="EMBL/GenBank/DDBJ databases">
        <title>Genomic Encyclopedia of Archaeal and Bacterial Type Strains, Phase II (KMG-II): from individual species to whole genera.</title>
        <authorList>
            <person name="Goeker M."/>
        </authorList>
    </citation>
    <scope>NUCLEOTIDE SEQUENCE [LARGE SCALE GENOMIC DNA]</scope>
    <source>
        <strain evidence="4 5">DSM 24859</strain>
    </source>
</reference>
<dbReference type="RefSeq" id="WP_106529292.1">
    <property type="nucleotide sequence ID" value="NZ_PYAW01000003.1"/>
</dbReference>
<evidence type="ECO:0000256" key="2">
    <source>
        <dbReference type="SAM" id="Phobius"/>
    </source>
</evidence>
<proteinExistence type="predicted"/>
<keyword evidence="4" id="KW-0808">Transferase</keyword>
<feature type="coiled-coil region" evidence="1">
    <location>
        <begin position="154"/>
        <end position="181"/>
    </location>
</feature>
<evidence type="ECO:0000313" key="5">
    <source>
        <dbReference type="Proteomes" id="UP000240971"/>
    </source>
</evidence>
<sequence length="361" mass="41736">MKFLEKIISYNKEHVVLSHLLFWGVLLLLSVSENKYYYDHHQLHFSFLFTLADCGLLLVTQIMAAYFLAYLIIPKFFLRRKYPETFIYFFIGSYLICVLARVITIHIAEPMAGQAPKNWETFYEIFTNVPKLVYVYFFRIFSVAFVFLFIKLLADQYKIQKRALSLEKEKAETELKLLKTQLNPHFLFNTLNNIYSLSLSNSPVTSASIGRLSEILDYILYRCNSLYVPLSGEIDLLNNYIGLEKLRYDDRLKVNFNTRIEQDIPIPPLILLSIVENAFKHGASEDIGNPVIDIDLQAGKTAFSFIVANSFNTKPGEELNGKIGLSNLKQQLELIYPERHTLAITQTETFYTVTLLIDVIT</sequence>
<gene>
    <name evidence="4" type="ORF">CLV51_103495</name>
</gene>
<dbReference type="InterPro" id="IPR050640">
    <property type="entry name" value="Bact_2-comp_sensor_kinase"/>
</dbReference>
<keyword evidence="1" id="KW-0175">Coiled coil</keyword>
<keyword evidence="2" id="KW-0472">Membrane</keyword>
<protein>
    <submittedName>
        <fullName evidence="4">Histidine kinase</fullName>
    </submittedName>
</protein>
<keyword evidence="4" id="KW-0418">Kinase</keyword>
<feature type="transmembrane region" description="Helical" evidence="2">
    <location>
        <begin position="43"/>
        <end position="73"/>
    </location>
</feature>
<evidence type="ECO:0000256" key="1">
    <source>
        <dbReference type="SAM" id="Coils"/>
    </source>
</evidence>
<dbReference type="PANTHER" id="PTHR34220:SF7">
    <property type="entry name" value="SENSOR HISTIDINE KINASE YPDA"/>
    <property type="match status" value="1"/>
</dbReference>
<dbReference type="PANTHER" id="PTHR34220">
    <property type="entry name" value="SENSOR HISTIDINE KINASE YPDA"/>
    <property type="match status" value="1"/>
</dbReference>
<dbReference type="OrthoDB" id="9792992at2"/>
<name>A0A2P8HJY3_CHINA</name>
<dbReference type="Proteomes" id="UP000240971">
    <property type="component" value="Unassembled WGS sequence"/>
</dbReference>
<organism evidence="4 5">
    <name type="scientific">Chitinophaga niastensis</name>
    <dbReference type="NCBI Taxonomy" id="536980"/>
    <lineage>
        <taxon>Bacteria</taxon>
        <taxon>Pseudomonadati</taxon>
        <taxon>Bacteroidota</taxon>
        <taxon>Chitinophagia</taxon>
        <taxon>Chitinophagales</taxon>
        <taxon>Chitinophagaceae</taxon>
        <taxon>Chitinophaga</taxon>
    </lineage>
</organism>
<dbReference type="GO" id="GO:0016020">
    <property type="term" value="C:membrane"/>
    <property type="evidence" value="ECO:0007669"/>
    <property type="project" value="InterPro"/>
</dbReference>
<evidence type="ECO:0000313" key="4">
    <source>
        <dbReference type="EMBL" id="PSL46515.1"/>
    </source>
</evidence>
<feature type="transmembrane region" description="Helical" evidence="2">
    <location>
        <begin position="12"/>
        <end position="31"/>
    </location>
</feature>
<dbReference type="Pfam" id="PF06580">
    <property type="entry name" value="His_kinase"/>
    <property type="match status" value="1"/>
</dbReference>
<feature type="transmembrane region" description="Helical" evidence="2">
    <location>
        <begin position="85"/>
        <end position="108"/>
    </location>
</feature>
<dbReference type="GO" id="GO:0000155">
    <property type="term" value="F:phosphorelay sensor kinase activity"/>
    <property type="evidence" value="ECO:0007669"/>
    <property type="project" value="InterPro"/>
</dbReference>
<keyword evidence="2" id="KW-0812">Transmembrane</keyword>
<dbReference type="InterPro" id="IPR010559">
    <property type="entry name" value="Sig_transdc_His_kin_internal"/>
</dbReference>
<evidence type="ECO:0000259" key="3">
    <source>
        <dbReference type="Pfam" id="PF06580"/>
    </source>
</evidence>
<feature type="transmembrane region" description="Helical" evidence="2">
    <location>
        <begin position="133"/>
        <end position="154"/>
    </location>
</feature>
<keyword evidence="2" id="KW-1133">Transmembrane helix</keyword>
<feature type="domain" description="Signal transduction histidine kinase internal region" evidence="3">
    <location>
        <begin position="173"/>
        <end position="252"/>
    </location>
</feature>
<keyword evidence="5" id="KW-1185">Reference proteome</keyword>
<accession>A0A2P8HJY3</accession>
<dbReference type="EMBL" id="PYAW01000003">
    <property type="protein sequence ID" value="PSL46515.1"/>
    <property type="molecule type" value="Genomic_DNA"/>
</dbReference>
<dbReference type="AlphaFoldDB" id="A0A2P8HJY3"/>
<comment type="caution">
    <text evidence="4">The sequence shown here is derived from an EMBL/GenBank/DDBJ whole genome shotgun (WGS) entry which is preliminary data.</text>
</comment>